<feature type="transmembrane region" description="Helical" evidence="6">
    <location>
        <begin position="147"/>
        <end position="166"/>
    </location>
</feature>
<keyword evidence="5 6" id="KW-0472">Membrane</keyword>
<feature type="transmembrane region" description="Helical" evidence="6">
    <location>
        <begin position="172"/>
        <end position="191"/>
    </location>
</feature>
<dbReference type="AlphaFoldDB" id="A0A2M6WWI3"/>
<comment type="subcellular location">
    <subcellularLocation>
        <location evidence="1">Cell membrane</location>
        <topology evidence="1">Multi-pass membrane protein</topology>
    </subcellularLocation>
</comment>
<evidence type="ECO:0000313" key="8">
    <source>
        <dbReference type="EMBL" id="PIT97101.1"/>
    </source>
</evidence>
<sequence>MGHFADAAQNLLNQYGWTGIFLLMFAENIGLPVPTEFGFIAGQSMVSLEQASYIEIFLIILSGKTIGSIISYFVGKYFAQDFIIKSRSKRLRKAQEIFAKWMKKYGSAAVFFSRLVGYVRPWASYLAGIGEIGFIPFLIYNILGSAVIIVATMLVLGSAVSLWQLYPVFRPVAVVLFFIFFFGFWIGLWIYNRRNKDK</sequence>
<comment type="caution">
    <text evidence="8">The sequence shown here is derived from an EMBL/GenBank/DDBJ whole genome shotgun (WGS) entry which is preliminary data.</text>
</comment>
<evidence type="ECO:0000256" key="2">
    <source>
        <dbReference type="ARBA" id="ARBA00022475"/>
    </source>
</evidence>
<keyword evidence="4 6" id="KW-1133">Transmembrane helix</keyword>
<evidence type="ECO:0000256" key="5">
    <source>
        <dbReference type="ARBA" id="ARBA00023136"/>
    </source>
</evidence>
<keyword evidence="3 6" id="KW-0812">Transmembrane</keyword>
<gene>
    <name evidence="8" type="ORF">COT77_03230</name>
</gene>
<dbReference type="InterPro" id="IPR051311">
    <property type="entry name" value="DedA_domain"/>
</dbReference>
<dbReference type="Pfam" id="PF09335">
    <property type="entry name" value="VTT_dom"/>
    <property type="match status" value="1"/>
</dbReference>
<evidence type="ECO:0000259" key="7">
    <source>
        <dbReference type="Pfam" id="PF09335"/>
    </source>
</evidence>
<evidence type="ECO:0000313" key="9">
    <source>
        <dbReference type="Proteomes" id="UP000228596"/>
    </source>
</evidence>
<feature type="transmembrane region" description="Helical" evidence="6">
    <location>
        <begin position="53"/>
        <end position="74"/>
    </location>
</feature>
<dbReference type="PANTHER" id="PTHR42709:SF6">
    <property type="entry name" value="UNDECAPRENYL PHOSPHATE TRANSPORTER A"/>
    <property type="match status" value="1"/>
</dbReference>
<evidence type="ECO:0000256" key="6">
    <source>
        <dbReference type="SAM" id="Phobius"/>
    </source>
</evidence>
<dbReference type="GO" id="GO:0005886">
    <property type="term" value="C:plasma membrane"/>
    <property type="evidence" value="ECO:0007669"/>
    <property type="project" value="UniProtKB-SubCell"/>
</dbReference>
<reference evidence="9" key="1">
    <citation type="submission" date="2017-09" db="EMBL/GenBank/DDBJ databases">
        <title>Depth-based differentiation of microbial function through sediment-hosted aquifers and enrichment of novel symbionts in the deep terrestrial subsurface.</title>
        <authorList>
            <person name="Probst A.J."/>
            <person name="Ladd B."/>
            <person name="Jarett J.K."/>
            <person name="Geller-Mcgrath D.E."/>
            <person name="Sieber C.M.K."/>
            <person name="Emerson J.B."/>
            <person name="Anantharaman K."/>
            <person name="Thomas B.C."/>
            <person name="Malmstrom R."/>
            <person name="Stieglmeier M."/>
            <person name="Klingl A."/>
            <person name="Woyke T."/>
            <person name="Ryan C.M."/>
            <person name="Banfield J.F."/>
        </authorList>
    </citation>
    <scope>NUCLEOTIDE SEQUENCE [LARGE SCALE GENOMIC DNA]</scope>
</reference>
<name>A0A2M6WWI3_9BACT</name>
<evidence type="ECO:0000256" key="3">
    <source>
        <dbReference type="ARBA" id="ARBA00022692"/>
    </source>
</evidence>
<evidence type="ECO:0000256" key="4">
    <source>
        <dbReference type="ARBA" id="ARBA00022989"/>
    </source>
</evidence>
<feature type="domain" description="VTT" evidence="7">
    <location>
        <begin position="52"/>
        <end position="152"/>
    </location>
</feature>
<keyword evidence="2" id="KW-1003">Cell membrane</keyword>
<dbReference type="Proteomes" id="UP000228596">
    <property type="component" value="Unassembled WGS sequence"/>
</dbReference>
<dbReference type="PANTHER" id="PTHR42709">
    <property type="entry name" value="ALKALINE PHOSPHATASE LIKE PROTEIN"/>
    <property type="match status" value="1"/>
</dbReference>
<proteinExistence type="predicted"/>
<feature type="transmembrane region" description="Helical" evidence="6">
    <location>
        <begin position="20"/>
        <end position="41"/>
    </location>
</feature>
<organism evidence="8 9">
    <name type="scientific">Candidatus Berkelbacteria bacterium CG10_big_fil_rev_8_21_14_0_10_41_12</name>
    <dbReference type="NCBI Taxonomy" id="1974513"/>
    <lineage>
        <taxon>Bacteria</taxon>
        <taxon>Candidatus Berkelbacteria</taxon>
    </lineage>
</organism>
<protein>
    <recommendedName>
        <fullName evidence="7">VTT domain-containing protein</fullName>
    </recommendedName>
</protein>
<dbReference type="EMBL" id="PEZV01000036">
    <property type="protein sequence ID" value="PIT97101.1"/>
    <property type="molecule type" value="Genomic_DNA"/>
</dbReference>
<evidence type="ECO:0000256" key="1">
    <source>
        <dbReference type="ARBA" id="ARBA00004651"/>
    </source>
</evidence>
<accession>A0A2M6WWI3</accession>
<dbReference type="InterPro" id="IPR032816">
    <property type="entry name" value="VTT_dom"/>
</dbReference>